<evidence type="ECO:0000256" key="3">
    <source>
        <dbReference type="ARBA" id="ARBA00022692"/>
    </source>
</evidence>
<evidence type="ECO:0000256" key="6">
    <source>
        <dbReference type="SAM" id="Phobius"/>
    </source>
</evidence>
<keyword evidence="5 6" id="KW-0472">Membrane</keyword>
<dbReference type="CDD" id="cd17323">
    <property type="entry name" value="MFS_Tpo1_MDR_like"/>
    <property type="match status" value="1"/>
</dbReference>
<feature type="transmembrane region" description="Helical" evidence="6">
    <location>
        <begin position="173"/>
        <end position="196"/>
    </location>
</feature>
<dbReference type="SUPFAM" id="SSF103473">
    <property type="entry name" value="MFS general substrate transporter"/>
    <property type="match status" value="1"/>
</dbReference>
<dbReference type="EMBL" id="FJOG01000018">
    <property type="protein sequence ID" value="CZR61573.1"/>
    <property type="molecule type" value="Genomic_DNA"/>
</dbReference>
<name>A0A1L7X966_9HELO</name>
<feature type="transmembrane region" description="Helical" evidence="6">
    <location>
        <begin position="315"/>
        <end position="334"/>
    </location>
</feature>
<dbReference type="InterPro" id="IPR020846">
    <property type="entry name" value="MFS_dom"/>
</dbReference>
<dbReference type="OrthoDB" id="3561359at2759"/>
<evidence type="ECO:0000256" key="5">
    <source>
        <dbReference type="ARBA" id="ARBA00023136"/>
    </source>
</evidence>
<feature type="transmembrane region" description="Helical" evidence="6">
    <location>
        <begin position="144"/>
        <end position="161"/>
    </location>
</feature>
<sequence length="494" mass="54762">MSSSVSDEEKAKIPPTSDNEFLVKWDGDNDPLNPRSLPALRKWLITACVCIGSLAVTCGSSIYTSVYAQIEEEFGCSQEVATLGLSLFVAGLAGGPMVVSPMSEFYGRRHIYIISMFLFLIWNVPCAVAQNIETLLVGRFFDGLVGSAFMSVAGGTVADLFGPHEIQKPMMLFTLAPFLGPVLGPLIGGFICSFASWRWTFYVMLIWTGILSVVFIFVPETYHPVLLAKKAAAMRKSTGNDAYYSASERARASRPLRVALIEGLYRPFQLLFLEPMCTILCIYSAILLGILYLFFGAFPLVFRTNHGFNLWQTGLTFLGLVVGQFVAVILNPFFRKNYLRLVARQRAEAGVKDGEQLKPEPEFRLPPAILAAALVPFSLFWFGWTTYSSVHWIVPIIGSIFFGTAMFLAFQGIWTFLVDAYPAYAASALAANVCARCIFAAAFPLFGDQMYTNLGYQWASSLLAFLALAMMPFPYLFFRYGKAIRARSKFAFQG</sequence>
<feature type="transmembrane region" description="Helical" evidence="6">
    <location>
        <begin position="43"/>
        <end position="68"/>
    </location>
</feature>
<dbReference type="PANTHER" id="PTHR23502">
    <property type="entry name" value="MAJOR FACILITATOR SUPERFAMILY"/>
    <property type="match status" value="1"/>
</dbReference>
<organism evidence="8 9">
    <name type="scientific">Phialocephala subalpina</name>
    <dbReference type="NCBI Taxonomy" id="576137"/>
    <lineage>
        <taxon>Eukaryota</taxon>
        <taxon>Fungi</taxon>
        <taxon>Dikarya</taxon>
        <taxon>Ascomycota</taxon>
        <taxon>Pezizomycotina</taxon>
        <taxon>Leotiomycetes</taxon>
        <taxon>Helotiales</taxon>
        <taxon>Mollisiaceae</taxon>
        <taxon>Phialocephala</taxon>
        <taxon>Phialocephala fortinii species complex</taxon>
    </lineage>
</organism>
<dbReference type="GO" id="GO:0042908">
    <property type="term" value="P:xenobiotic transport"/>
    <property type="evidence" value="ECO:0007669"/>
    <property type="project" value="UniProtKB-ARBA"/>
</dbReference>
<reference evidence="8 9" key="1">
    <citation type="submission" date="2016-03" db="EMBL/GenBank/DDBJ databases">
        <authorList>
            <person name="Ploux O."/>
        </authorList>
    </citation>
    <scope>NUCLEOTIDE SEQUENCE [LARGE SCALE GENOMIC DNA]</scope>
    <source>
        <strain evidence="8 9">UAMH 11012</strain>
    </source>
</reference>
<protein>
    <submittedName>
        <fullName evidence="8">Related to multidrug resistant protein</fullName>
    </submittedName>
</protein>
<feature type="transmembrane region" description="Helical" evidence="6">
    <location>
        <begin position="458"/>
        <end position="478"/>
    </location>
</feature>
<dbReference type="InterPro" id="IPR005829">
    <property type="entry name" value="Sugar_transporter_CS"/>
</dbReference>
<comment type="similarity">
    <text evidence="2">Belongs to the major facilitator superfamily.</text>
</comment>
<dbReference type="GO" id="GO:0140115">
    <property type="term" value="P:export across plasma membrane"/>
    <property type="evidence" value="ECO:0007669"/>
    <property type="project" value="UniProtKB-ARBA"/>
</dbReference>
<evidence type="ECO:0000256" key="1">
    <source>
        <dbReference type="ARBA" id="ARBA00004141"/>
    </source>
</evidence>
<dbReference type="InterPro" id="IPR036259">
    <property type="entry name" value="MFS_trans_sf"/>
</dbReference>
<feature type="transmembrane region" description="Helical" evidence="6">
    <location>
        <begin position="202"/>
        <end position="227"/>
    </location>
</feature>
<dbReference type="GO" id="GO:0022857">
    <property type="term" value="F:transmembrane transporter activity"/>
    <property type="evidence" value="ECO:0007669"/>
    <property type="project" value="InterPro"/>
</dbReference>
<dbReference type="FunFam" id="1.20.1250.20:FF:000082">
    <property type="entry name" value="MFS multidrug transporter, putative"/>
    <property type="match status" value="1"/>
</dbReference>
<dbReference type="InterPro" id="IPR011701">
    <property type="entry name" value="MFS"/>
</dbReference>
<keyword evidence="4 6" id="KW-1133">Transmembrane helix</keyword>
<accession>A0A1L7X966</accession>
<dbReference type="Pfam" id="PF07690">
    <property type="entry name" value="MFS_1"/>
    <property type="match status" value="1"/>
</dbReference>
<evidence type="ECO:0000256" key="2">
    <source>
        <dbReference type="ARBA" id="ARBA00008335"/>
    </source>
</evidence>
<comment type="subcellular location">
    <subcellularLocation>
        <location evidence="1">Membrane</location>
        <topology evidence="1">Multi-pass membrane protein</topology>
    </subcellularLocation>
</comment>
<proteinExistence type="inferred from homology"/>
<keyword evidence="9" id="KW-1185">Reference proteome</keyword>
<dbReference type="PROSITE" id="PS00216">
    <property type="entry name" value="SUGAR_TRANSPORT_1"/>
    <property type="match status" value="1"/>
</dbReference>
<evidence type="ECO:0000259" key="7">
    <source>
        <dbReference type="PROSITE" id="PS50850"/>
    </source>
</evidence>
<feature type="transmembrane region" description="Helical" evidence="6">
    <location>
        <begin position="80"/>
        <end position="99"/>
    </location>
</feature>
<dbReference type="PANTHER" id="PTHR23502:SF7">
    <property type="entry name" value="DRUG_PROTON ANTIPORTER YHK8-RELATED"/>
    <property type="match status" value="1"/>
</dbReference>
<feature type="domain" description="Major facilitator superfamily (MFS) profile" evidence="7">
    <location>
        <begin position="45"/>
        <end position="484"/>
    </location>
</feature>
<feature type="transmembrane region" description="Helical" evidence="6">
    <location>
        <begin position="390"/>
        <end position="410"/>
    </location>
</feature>
<feature type="transmembrane region" description="Helical" evidence="6">
    <location>
        <begin position="365"/>
        <end position="384"/>
    </location>
</feature>
<feature type="transmembrane region" description="Helical" evidence="6">
    <location>
        <begin position="270"/>
        <end position="295"/>
    </location>
</feature>
<dbReference type="STRING" id="576137.A0A1L7X966"/>
<evidence type="ECO:0000313" key="8">
    <source>
        <dbReference type="EMBL" id="CZR61573.1"/>
    </source>
</evidence>
<dbReference type="PROSITE" id="PS50850">
    <property type="entry name" value="MFS"/>
    <property type="match status" value="1"/>
</dbReference>
<dbReference type="AlphaFoldDB" id="A0A1L7X966"/>
<evidence type="ECO:0000256" key="4">
    <source>
        <dbReference type="ARBA" id="ARBA00022989"/>
    </source>
</evidence>
<evidence type="ECO:0000313" key="9">
    <source>
        <dbReference type="Proteomes" id="UP000184330"/>
    </source>
</evidence>
<dbReference type="Proteomes" id="UP000184330">
    <property type="component" value="Unassembled WGS sequence"/>
</dbReference>
<dbReference type="GO" id="GO:0005886">
    <property type="term" value="C:plasma membrane"/>
    <property type="evidence" value="ECO:0007669"/>
    <property type="project" value="TreeGrafter"/>
</dbReference>
<dbReference type="Gene3D" id="1.20.1250.20">
    <property type="entry name" value="MFS general substrate transporter like domains"/>
    <property type="match status" value="1"/>
</dbReference>
<feature type="transmembrane region" description="Helical" evidence="6">
    <location>
        <begin position="111"/>
        <end position="132"/>
    </location>
</feature>
<gene>
    <name evidence="8" type="ORF">PAC_11470</name>
</gene>
<keyword evidence="3 6" id="KW-0812">Transmembrane</keyword>